<dbReference type="Proteomes" id="UP000231279">
    <property type="component" value="Unassembled WGS sequence"/>
</dbReference>
<feature type="compositionally biased region" description="Basic and acidic residues" evidence="1">
    <location>
        <begin position="111"/>
        <end position="123"/>
    </location>
</feature>
<dbReference type="STRING" id="429701.A0A2G9GMH4"/>
<evidence type="ECO:0008006" key="5">
    <source>
        <dbReference type="Google" id="ProtNLM"/>
    </source>
</evidence>
<evidence type="ECO:0000313" key="4">
    <source>
        <dbReference type="Proteomes" id="UP000231279"/>
    </source>
</evidence>
<evidence type="ECO:0000313" key="3">
    <source>
        <dbReference type="EMBL" id="PIN06497.1"/>
    </source>
</evidence>
<sequence length="150" mass="16327">MKCPNISLYPILVCLFETFVVPVCSFGCQICPMASLQVDATPAEDVIIETEATAKEPQAVAPPPPPPPQPQAAAESVQTVDLEDEEDDLEDLTEPPHEEKVEISDEEEEKDGEHSLFMEREDSPPFGSGGDPGTFGDFNGDDFEVSEEDD</sequence>
<comment type="caution">
    <text evidence="3">The sequence shown here is derived from an EMBL/GenBank/DDBJ whole genome shotgun (WGS) entry which is preliminary data.</text>
</comment>
<accession>A0A2G9GMH4</accession>
<feature type="compositionally biased region" description="Acidic residues" evidence="1">
    <location>
        <begin position="139"/>
        <end position="150"/>
    </location>
</feature>
<feature type="compositionally biased region" description="Acidic residues" evidence="1">
    <location>
        <begin position="81"/>
        <end position="93"/>
    </location>
</feature>
<evidence type="ECO:0000256" key="2">
    <source>
        <dbReference type="SAM" id="SignalP"/>
    </source>
</evidence>
<proteinExistence type="predicted"/>
<feature type="compositionally biased region" description="Pro residues" evidence="1">
    <location>
        <begin position="60"/>
        <end position="70"/>
    </location>
</feature>
<name>A0A2G9GMH4_9LAMI</name>
<reference evidence="4" key="1">
    <citation type="journal article" date="2018" name="Gigascience">
        <title>Genome assembly of the Pink Ipe (Handroanthus impetiginosus, Bignoniaceae), a highly valued, ecologically keystone Neotropical timber forest tree.</title>
        <authorList>
            <person name="Silva-Junior O.B."/>
            <person name="Grattapaglia D."/>
            <person name="Novaes E."/>
            <person name="Collevatti R.G."/>
        </authorList>
    </citation>
    <scope>NUCLEOTIDE SEQUENCE [LARGE SCALE GENOMIC DNA]</scope>
    <source>
        <strain evidence="4">cv. UFG-1</strain>
    </source>
</reference>
<dbReference type="AlphaFoldDB" id="A0A2G9GMH4"/>
<keyword evidence="2" id="KW-0732">Signal</keyword>
<organism evidence="3 4">
    <name type="scientific">Handroanthus impetiginosus</name>
    <dbReference type="NCBI Taxonomy" id="429701"/>
    <lineage>
        <taxon>Eukaryota</taxon>
        <taxon>Viridiplantae</taxon>
        <taxon>Streptophyta</taxon>
        <taxon>Embryophyta</taxon>
        <taxon>Tracheophyta</taxon>
        <taxon>Spermatophyta</taxon>
        <taxon>Magnoliopsida</taxon>
        <taxon>eudicotyledons</taxon>
        <taxon>Gunneridae</taxon>
        <taxon>Pentapetalae</taxon>
        <taxon>asterids</taxon>
        <taxon>lamiids</taxon>
        <taxon>Lamiales</taxon>
        <taxon>Bignoniaceae</taxon>
        <taxon>Crescentiina</taxon>
        <taxon>Tabebuia alliance</taxon>
        <taxon>Handroanthus</taxon>
    </lineage>
</organism>
<feature type="compositionally biased region" description="Basic and acidic residues" evidence="1">
    <location>
        <begin position="94"/>
        <end position="103"/>
    </location>
</feature>
<protein>
    <recommendedName>
        <fullName evidence="5">Ubiquitinyl hydrolase 1</fullName>
    </recommendedName>
</protein>
<evidence type="ECO:0000256" key="1">
    <source>
        <dbReference type="SAM" id="MobiDB-lite"/>
    </source>
</evidence>
<feature type="chain" id="PRO_5013842955" description="Ubiquitinyl hydrolase 1" evidence="2">
    <location>
        <begin position="26"/>
        <end position="150"/>
    </location>
</feature>
<keyword evidence="4" id="KW-1185">Reference proteome</keyword>
<feature type="signal peptide" evidence="2">
    <location>
        <begin position="1"/>
        <end position="25"/>
    </location>
</feature>
<gene>
    <name evidence="3" type="ORF">CDL12_20952</name>
</gene>
<dbReference type="EMBL" id="NKXS01004402">
    <property type="protein sequence ID" value="PIN06497.1"/>
    <property type="molecule type" value="Genomic_DNA"/>
</dbReference>
<feature type="region of interest" description="Disordered" evidence="1">
    <location>
        <begin position="47"/>
        <end position="150"/>
    </location>
</feature>